<feature type="region of interest" description="Disordered" evidence="2">
    <location>
        <begin position="209"/>
        <end position="250"/>
    </location>
</feature>
<keyword evidence="4" id="KW-1185">Reference proteome</keyword>
<dbReference type="Proteomes" id="UP000298416">
    <property type="component" value="Unassembled WGS sequence"/>
</dbReference>
<dbReference type="AlphaFoldDB" id="A0A8X9A8X4"/>
<dbReference type="InterPro" id="IPR017441">
    <property type="entry name" value="Protein_kinase_ATP_BS"/>
</dbReference>
<feature type="region of interest" description="Disordered" evidence="2">
    <location>
        <begin position="13"/>
        <end position="58"/>
    </location>
</feature>
<keyword evidence="1" id="KW-0067">ATP-binding</keyword>
<dbReference type="InterPro" id="IPR011009">
    <property type="entry name" value="Kinase-like_dom_sf"/>
</dbReference>
<dbReference type="PROSITE" id="PS00107">
    <property type="entry name" value="PROTEIN_KINASE_ATP"/>
    <property type="match status" value="1"/>
</dbReference>
<accession>A0A8X9A8X4</accession>
<evidence type="ECO:0000256" key="2">
    <source>
        <dbReference type="SAM" id="MobiDB-lite"/>
    </source>
</evidence>
<gene>
    <name evidence="3" type="ORF">SASPL_105709</name>
</gene>
<reference evidence="3" key="1">
    <citation type="submission" date="2018-01" db="EMBL/GenBank/DDBJ databases">
        <authorList>
            <person name="Mao J.F."/>
        </authorList>
    </citation>
    <scope>NUCLEOTIDE SEQUENCE</scope>
    <source>
        <strain evidence="3">Huo1</strain>
        <tissue evidence="3">Leaf</tissue>
    </source>
</reference>
<reference evidence="3" key="2">
    <citation type="submission" date="2020-08" db="EMBL/GenBank/DDBJ databases">
        <title>Plant Genome Project.</title>
        <authorList>
            <person name="Zhang R.-G."/>
        </authorList>
    </citation>
    <scope>NUCLEOTIDE SEQUENCE</scope>
    <source>
        <strain evidence="3">Huo1</strain>
        <tissue evidence="3">Leaf</tissue>
    </source>
</reference>
<feature type="binding site" evidence="1">
    <location>
        <position position="115"/>
    </location>
    <ligand>
        <name>ATP</name>
        <dbReference type="ChEBI" id="CHEBI:30616"/>
    </ligand>
</feature>
<name>A0A8X9A8X4_SALSN</name>
<feature type="compositionally biased region" description="Low complexity" evidence="2">
    <location>
        <begin position="35"/>
        <end position="45"/>
    </location>
</feature>
<dbReference type="PANTHER" id="PTHR45621">
    <property type="entry name" value="OS01G0588500 PROTEIN-RELATED"/>
    <property type="match status" value="1"/>
</dbReference>
<organism evidence="3">
    <name type="scientific">Salvia splendens</name>
    <name type="common">Scarlet sage</name>
    <dbReference type="NCBI Taxonomy" id="180675"/>
    <lineage>
        <taxon>Eukaryota</taxon>
        <taxon>Viridiplantae</taxon>
        <taxon>Streptophyta</taxon>
        <taxon>Embryophyta</taxon>
        <taxon>Tracheophyta</taxon>
        <taxon>Spermatophyta</taxon>
        <taxon>Magnoliopsida</taxon>
        <taxon>eudicotyledons</taxon>
        <taxon>Gunneridae</taxon>
        <taxon>Pentapetalae</taxon>
        <taxon>asterids</taxon>
        <taxon>lamiids</taxon>
        <taxon>Lamiales</taxon>
        <taxon>Lamiaceae</taxon>
        <taxon>Nepetoideae</taxon>
        <taxon>Mentheae</taxon>
        <taxon>Salviinae</taxon>
        <taxon>Salvia</taxon>
        <taxon>Salvia subgen. Calosphace</taxon>
        <taxon>core Calosphace</taxon>
    </lineage>
</organism>
<sequence>MGICLSNQIKAESPFSTGTGATSSKMISGDGTELSNSSSKRSSASVPPTPRSEGEILQSSNMKSFAFSDLKAATRNFRPDSVLGEGGFGSVFKGWVDEHSLAASKPGSSMVVAVKRLNQEGWQGHKEWLNRPTGEHNLVEWAKPYLTNKRRMFRLIDSRIEGQYTVDLAVKAATLAYQCISMDPRARPDMNEVITALEQLVDSRDAYKKDKDHALNRKRQSNSKTELKSCKTTAGGGRPAPAYPRPALYA</sequence>
<dbReference type="GO" id="GO:0005524">
    <property type="term" value="F:ATP binding"/>
    <property type="evidence" value="ECO:0007669"/>
    <property type="project" value="UniProtKB-UniRule"/>
</dbReference>
<dbReference type="SUPFAM" id="SSF56112">
    <property type="entry name" value="Protein kinase-like (PK-like)"/>
    <property type="match status" value="2"/>
</dbReference>
<dbReference type="Gene3D" id="1.10.510.10">
    <property type="entry name" value="Transferase(Phosphotransferase) domain 1"/>
    <property type="match status" value="1"/>
</dbReference>
<evidence type="ECO:0000313" key="4">
    <source>
        <dbReference type="Proteomes" id="UP000298416"/>
    </source>
</evidence>
<dbReference type="Gene3D" id="3.30.200.20">
    <property type="entry name" value="Phosphorylase Kinase, domain 1"/>
    <property type="match status" value="1"/>
</dbReference>
<keyword evidence="1" id="KW-0547">Nucleotide-binding</keyword>
<protein>
    <submittedName>
        <fullName evidence="3">Uncharacterized protein</fullName>
    </submittedName>
</protein>
<evidence type="ECO:0000256" key="1">
    <source>
        <dbReference type="PROSITE-ProRule" id="PRU10141"/>
    </source>
</evidence>
<feature type="compositionally biased region" description="Polar residues" evidence="2">
    <location>
        <begin position="13"/>
        <end position="26"/>
    </location>
</feature>
<proteinExistence type="predicted"/>
<evidence type="ECO:0000313" key="3">
    <source>
        <dbReference type="EMBL" id="KAG6434087.1"/>
    </source>
</evidence>
<dbReference type="InterPro" id="IPR050823">
    <property type="entry name" value="Plant_Ser_Thr_Prot_Kinase"/>
</dbReference>
<comment type="caution">
    <text evidence="3">The sequence shown here is derived from an EMBL/GenBank/DDBJ whole genome shotgun (WGS) entry which is preliminary data.</text>
</comment>
<dbReference type="EMBL" id="PNBA02000002">
    <property type="protein sequence ID" value="KAG6434087.1"/>
    <property type="molecule type" value="Genomic_DNA"/>
</dbReference>